<dbReference type="Gene3D" id="2.60.40.10">
    <property type="entry name" value="Immunoglobulins"/>
    <property type="match status" value="1"/>
</dbReference>
<evidence type="ECO:0008006" key="3">
    <source>
        <dbReference type="Google" id="ProtNLM"/>
    </source>
</evidence>
<evidence type="ECO:0000313" key="2">
    <source>
        <dbReference type="Proteomes" id="UP000475249"/>
    </source>
</evidence>
<name>A0A6L9EJD9_9FLAO</name>
<comment type="caution">
    <text evidence="1">The sequence shown here is derived from an EMBL/GenBank/DDBJ whole genome shotgun (WGS) entry which is preliminary data.</text>
</comment>
<organism evidence="1 2">
    <name type="scientific">Poritiphilus flavus</name>
    <dbReference type="NCBI Taxonomy" id="2697053"/>
    <lineage>
        <taxon>Bacteria</taxon>
        <taxon>Pseudomonadati</taxon>
        <taxon>Bacteroidota</taxon>
        <taxon>Flavobacteriia</taxon>
        <taxon>Flavobacteriales</taxon>
        <taxon>Flavobacteriaceae</taxon>
        <taxon>Poritiphilus</taxon>
    </lineage>
</organism>
<dbReference type="CDD" id="cd00146">
    <property type="entry name" value="PKD"/>
    <property type="match status" value="1"/>
</dbReference>
<proteinExistence type="predicted"/>
<accession>A0A6L9EJD9</accession>
<evidence type="ECO:0000313" key="1">
    <source>
        <dbReference type="EMBL" id="NAS14299.1"/>
    </source>
</evidence>
<dbReference type="RefSeq" id="WP_161437340.1">
    <property type="nucleotide sequence ID" value="NZ_WXYO01000009.1"/>
</dbReference>
<dbReference type="InterPro" id="IPR013783">
    <property type="entry name" value="Ig-like_fold"/>
</dbReference>
<keyword evidence="2" id="KW-1185">Reference proteome</keyword>
<dbReference type="AlphaFoldDB" id="A0A6L9EJD9"/>
<gene>
    <name evidence="1" type="ORF">GTQ38_19970</name>
</gene>
<protein>
    <recommendedName>
        <fullName evidence="3">PKD domain-containing protein</fullName>
    </recommendedName>
</protein>
<sequence length="1262" mass="141367">MATNSILDKQTPIYHRFVDNQVLTDDQLNAVLDHVNYQDKISRTSLAGVGIVCGLQISVTGNNIRLSGGIAVTTDGDLLKKQDTVYKGFKLFKDENVKYNHFLDGETVMELYELEEDTAPSDVFALSQFQTRTGITKDQMVALLYLEDFLKEEEDCSPVDCNAQGREVAQNLRVLVTSLSNAKKIAEKDSILKGFLDAAEGDVLGKIDDYLPKKVIINTGVAASLSSLKNAYFVQFDKLFNRILQLGQMSIFRDLVALSGHDLEKDIGKLKPHDLNFQYLYDFYKDLATAYNELLEALSKDYGICCPDPLAFPKHVILGEVHSETSSIRHAFYPSPTHQQEQSLKYFQKLFERMMYMIKHFLVSITKDTRITPSRNGHYTLGERAIPFYYNITSASAKEDLPPNWNPEMRKRPLNYYKVGYPTADFNPLNYCLEDHDFYRIEGHVGLEVQSVVKELQNLRAQNGLAFDIVPIAVGALADEDTIDYDKYNVFFEDLQVILQAWNEEQKCMISGSSKFLTRFSAVEKGAHLDYKMFATDALVAENNTDSGQPLAGGGTFSGLTAFTPVTRFGEGVLGRAGTEKAVAGTFARRAAKPKRNAVMDNMDSSEGSLGELYVKNLSTSDGGSDFQVKIDAAVKDTIKDWENEFQVAVAEIPGDLLGKLKVSEDSKLIDIKDFTEENLAKYIQALQKQCDAAKAAKKKLQNQVSKKDSAISGATYLENYFFVLNRIISSCCLVERVKVLYEKILERKEELLRKMLLKEYVKPHPGLEHKAGVERGGTFIVLYYSSLKPKPATSISASDVLTGIRPVETSRDIRNITGTPIGRFQPRSLVAESDIRRLTAIGNQPSIRDLALENLLLEGRFGTIANLSHGTVIGDLCLPYICCTDTPATTFVFPDQETFIFIAKDHLCVPFEGQGTPEQMEVTPVDGVVTAHVDNEDLAEVIVKKEGNFFFDPNQVPENLFGKTIKFRVNGQNVTEELVVLRKPDASFAISEKVDFRNDNTSAVITIKNTSKDIDGQEFSWDFGQGGIVKQDALEFTHKYAVTPGGTFSFDIKLTAENGRCTDTATQTKVINVPKTGNEPVNCQKETADKINTAKLAIETDLEKHPSALKNGAVFYQENFTPLYKILLTDIESSLKGELDSQLYKGIQTLQRSITERLTVNLPLKEQEFTLRLYYENMLLYFYLQLCREGKITSRNGIPQDWVSFTKNAVDTFIEPLKMLFELNPIPTRLLEIRSETDERLSGGVRNNLDEVLETFKGTFG</sequence>
<reference evidence="1 2" key="1">
    <citation type="submission" date="2020-01" db="EMBL/GenBank/DDBJ databases">
        <title>Bacteria diversity of Porities sp.</title>
        <authorList>
            <person name="Wang G."/>
        </authorList>
    </citation>
    <scope>NUCLEOTIDE SEQUENCE [LARGE SCALE GENOMIC DNA]</scope>
    <source>
        <strain evidence="1 2">R33</strain>
    </source>
</reference>
<dbReference type="Proteomes" id="UP000475249">
    <property type="component" value="Unassembled WGS sequence"/>
</dbReference>
<dbReference type="EMBL" id="WXYO01000009">
    <property type="protein sequence ID" value="NAS14299.1"/>
    <property type="molecule type" value="Genomic_DNA"/>
</dbReference>